<feature type="chain" id="PRO_5046467396" evidence="2">
    <location>
        <begin position="23"/>
        <end position="338"/>
    </location>
</feature>
<dbReference type="NCBIfam" id="TIGR00787">
    <property type="entry name" value="dctP"/>
    <property type="match status" value="1"/>
</dbReference>
<keyword evidence="4" id="KW-1185">Reference proteome</keyword>
<dbReference type="PANTHER" id="PTHR33376">
    <property type="match status" value="1"/>
</dbReference>
<accession>A0ABT1NVP6</accession>
<name>A0ABT1NVP6_9MICC</name>
<dbReference type="Gene3D" id="3.40.190.170">
    <property type="entry name" value="Bacterial extracellular solute-binding protein, family 7"/>
    <property type="match status" value="1"/>
</dbReference>
<dbReference type="InterPro" id="IPR018389">
    <property type="entry name" value="DctP_fam"/>
</dbReference>
<dbReference type="RefSeq" id="WP_255866000.1">
    <property type="nucleotide sequence ID" value="NZ_CP104263.1"/>
</dbReference>
<dbReference type="InterPro" id="IPR004682">
    <property type="entry name" value="TRAP_DctP"/>
</dbReference>
<sequence>MHRNKAFAVLAFSSVAMLGVSACGGDSGGDGGAESTKVLKVAFNQNASHPQAVAITELSDKLKEATDGAYELELFPDEQLGSQAETLELVQSGAVDMAIVAGPLLEAFNPDFSVLNLPYVYDSPEHQMSVLNDEEITGELFDSLETSESISVIGAYHGGVRNVYTTSGAVETPEDLAGQKIRIISSDTNVAMVELMGGVGTPMPQGDVYTAIQSGVLNGAENNELIYADLAHAEIAKHYSYTEHLMIPDYFVANPTVLAAFSDDQRKDLEELFAESVDSELASFDEKVAEAKTKAEEAGATFHEADVEAFRKAVEPLHKDKVNNDVTKAIFEKIDAAR</sequence>
<organism evidence="3 4">
    <name type="scientific">Arthrobacter jinronghuae</name>
    <dbReference type="NCBI Taxonomy" id="2964609"/>
    <lineage>
        <taxon>Bacteria</taxon>
        <taxon>Bacillati</taxon>
        <taxon>Actinomycetota</taxon>
        <taxon>Actinomycetes</taxon>
        <taxon>Micrococcales</taxon>
        <taxon>Micrococcaceae</taxon>
        <taxon>Arthrobacter</taxon>
    </lineage>
</organism>
<gene>
    <name evidence="3" type="ORF">NNX28_12745</name>
</gene>
<dbReference type="PANTHER" id="PTHR33376:SF2">
    <property type="entry name" value="DICARBOXYLATE-BINDING PERIPLASMIC PROTEIN"/>
    <property type="match status" value="1"/>
</dbReference>
<keyword evidence="1 2" id="KW-0732">Signal</keyword>
<evidence type="ECO:0000313" key="4">
    <source>
        <dbReference type="Proteomes" id="UP001206924"/>
    </source>
</evidence>
<evidence type="ECO:0000256" key="2">
    <source>
        <dbReference type="SAM" id="SignalP"/>
    </source>
</evidence>
<dbReference type="InterPro" id="IPR038404">
    <property type="entry name" value="TRAP_DctP_sf"/>
</dbReference>
<protein>
    <submittedName>
        <fullName evidence="3">TRAP transporter substrate-binding protein</fullName>
    </submittedName>
</protein>
<dbReference type="Pfam" id="PF03480">
    <property type="entry name" value="DctP"/>
    <property type="match status" value="1"/>
</dbReference>
<comment type="caution">
    <text evidence="3">The sequence shown here is derived from an EMBL/GenBank/DDBJ whole genome shotgun (WGS) entry which is preliminary data.</text>
</comment>
<feature type="signal peptide" evidence="2">
    <location>
        <begin position="1"/>
        <end position="22"/>
    </location>
</feature>
<dbReference type="CDD" id="cd13671">
    <property type="entry name" value="PBP2_TRAP_SBP_like_3"/>
    <property type="match status" value="1"/>
</dbReference>
<dbReference type="NCBIfam" id="NF037995">
    <property type="entry name" value="TRAP_S1"/>
    <property type="match status" value="1"/>
</dbReference>
<dbReference type="PROSITE" id="PS51257">
    <property type="entry name" value="PROKAR_LIPOPROTEIN"/>
    <property type="match status" value="1"/>
</dbReference>
<reference evidence="3 4" key="1">
    <citation type="submission" date="2022-07" db="EMBL/GenBank/DDBJ databases">
        <title>Novel species in genus Arthrobacter.</title>
        <authorList>
            <person name="Liu Y."/>
        </authorList>
    </citation>
    <scope>NUCLEOTIDE SEQUENCE [LARGE SCALE GENOMIC DNA]</scope>
    <source>
        <strain evidence="4">zg-Y859</strain>
    </source>
</reference>
<proteinExistence type="predicted"/>
<dbReference type="EMBL" id="JANFLP010000013">
    <property type="protein sequence ID" value="MCQ1950789.1"/>
    <property type="molecule type" value="Genomic_DNA"/>
</dbReference>
<evidence type="ECO:0000256" key="1">
    <source>
        <dbReference type="ARBA" id="ARBA00022729"/>
    </source>
</evidence>
<dbReference type="Proteomes" id="UP001206924">
    <property type="component" value="Unassembled WGS sequence"/>
</dbReference>
<evidence type="ECO:0000313" key="3">
    <source>
        <dbReference type="EMBL" id="MCQ1950789.1"/>
    </source>
</evidence>